<accession>A0A8S0Q8Z1</accession>
<organism evidence="1 2">
    <name type="scientific">Olea europaea subsp. europaea</name>
    <dbReference type="NCBI Taxonomy" id="158383"/>
    <lineage>
        <taxon>Eukaryota</taxon>
        <taxon>Viridiplantae</taxon>
        <taxon>Streptophyta</taxon>
        <taxon>Embryophyta</taxon>
        <taxon>Tracheophyta</taxon>
        <taxon>Spermatophyta</taxon>
        <taxon>Magnoliopsida</taxon>
        <taxon>eudicotyledons</taxon>
        <taxon>Gunneridae</taxon>
        <taxon>Pentapetalae</taxon>
        <taxon>asterids</taxon>
        <taxon>lamiids</taxon>
        <taxon>Lamiales</taxon>
        <taxon>Oleaceae</taxon>
        <taxon>Oleeae</taxon>
        <taxon>Olea</taxon>
    </lineage>
</organism>
<dbReference type="Gramene" id="OE9A005760T1">
    <property type="protein sequence ID" value="OE9A005760C1"/>
    <property type="gene ID" value="OE9A005760"/>
</dbReference>
<dbReference type="EMBL" id="CACTIH010000518">
    <property type="protein sequence ID" value="CAA2961272.1"/>
    <property type="molecule type" value="Genomic_DNA"/>
</dbReference>
<dbReference type="OrthoDB" id="2248014at2759"/>
<sequence length="332" mass="37383">MKISSSIPKLNYVSKFLSEQKWNSASGRKISIAVGVLSAAGILLAVKDKVLNFNSLLLLSDGDSEKYGTIPGLQNLLECYFAVRWKANSKSYNFYLDIIFQIECFLCRKWVSNETKNLKYTLIIQYSCLSAIKVSRIIWGSTLVVQMRSSICAYGTGRFLDDAEEAFSHLLSSLREELPVVINNGQGEWQRWLHSFLGPFDGIVDNILICKAISLDFQLFHNLHLLPPINHGRMLAGGLPQAVFVAEHLGNYGCSHCWHNAAKKYVSTVAEDKTDIGKLQSCTHDDSCECKTPSSLQGFPGSNRFCRVFKQLSIAVLRAIFLYHYHWTCLHL</sequence>
<evidence type="ECO:0000313" key="2">
    <source>
        <dbReference type="Proteomes" id="UP000594638"/>
    </source>
</evidence>
<dbReference type="AlphaFoldDB" id="A0A8S0Q8Z1"/>
<proteinExistence type="predicted"/>
<dbReference type="GO" id="GO:0016787">
    <property type="term" value="F:hydrolase activity"/>
    <property type="evidence" value="ECO:0007669"/>
    <property type="project" value="UniProtKB-KW"/>
</dbReference>
<name>A0A8S0Q8Z1_OLEEU</name>
<keyword evidence="2" id="KW-1185">Reference proteome</keyword>
<gene>
    <name evidence="1" type="ORF">OLEA9_A005760</name>
</gene>
<evidence type="ECO:0000313" key="1">
    <source>
        <dbReference type="EMBL" id="CAA2961272.1"/>
    </source>
</evidence>
<comment type="caution">
    <text evidence="1">The sequence shown here is derived from an EMBL/GenBank/DDBJ whole genome shotgun (WGS) entry which is preliminary data.</text>
</comment>
<reference evidence="1 2" key="1">
    <citation type="submission" date="2019-12" db="EMBL/GenBank/DDBJ databases">
        <authorList>
            <person name="Alioto T."/>
            <person name="Alioto T."/>
            <person name="Gomez Garrido J."/>
        </authorList>
    </citation>
    <scope>NUCLEOTIDE SEQUENCE [LARGE SCALE GENOMIC DNA]</scope>
</reference>
<protein>
    <submittedName>
        <fullName evidence="1">Ubiquitin carboxyl-terminal hydrolase 27</fullName>
    </submittedName>
</protein>
<keyword evidence="1" id="KW-0378">Hydrolase</keyword>
<dbReference type="Proteomes" id="UP000594638">
    <property type="component" value="Unassembled WGS sequence"/>
</dbReference>